<keyword evidence="4 11" id="KW-0732">Signal</keyword>
<keyword evidence="10" id="KW-0547">Nucleotide-binding</keyword>
<dbReference type="Pfam" id="PF00069">
    <property type="entry name" value="Pkinase"/>
    <property type="match status" value="2"/>
</dbReference>
<feature type="chain" id="PRO_5008268813" description="Protein kinase domain-containing protein" evidence="11">
    <location>
        <begin position="28"/>
        <end position="567"/>
    </location>
</feature>
<name>A0A194YJN6_SORBI</name>
<keyword evidence="7" id="KW-0472">Membrane</keyword>
<dbReference type="InterPro" id="IPR032675">
    <property type="entry name" value="LRR_dom_sf"/>
</dbReference>
<dbReference type="InterPro" id="IPR001611">
    <property type="entry name" value="Leu-rich_rpt"/>
</dbReference>
<evidence type="ECO:0000256" key="11">
    <source>
        <dbReference type="SAM" id="SignalP"/>
    </source>
</evidence>
<reference evidence="14" key="2">
    <citation type="journal article" date="2018" name="Plant J.">
        <title>The Sorghum bicolor reference genome: improved assembly, gene annotations, a transcriptome atlas, and signatures of genome organization.</title>
        <authorList>
            <person name="McCormick R.F."/>
            <person name="Truong S.K."/>
            <person name="Sreedasyam A."/>
            <person name="Jenkins J."/>
            <person name="Shu S."/>
            <person name="Sims D."/>
            <person name="Kennedy M."/>
            <person name="Amirebrahimi M."/>
            <person name="Weers B.D."/>
            <person name="McKinley B."/>
            <person name="Mattison A."/>
            <person name="Morishige D.T."/>
            <person name="Grimwood J."/>
            <person name="Schmutz J."/>
            <person name="Mullet J.E."/>
        </authorList>
    </citation>
    <scope>NUCLEOTIDE SEQUENCE [LARGE SCALE GENOMIC DNA]</scope>
    <source>
        <strain evidence="14">cv. BTx623</strain>
    </source>
</reference>
<evidence type="ECO:0000256" key="5">
    <source>
        <dbReference type="ARBA" id="ARBA00022737"/>
    </source>
</evidence>
<dbReference type="PANTHER" id="PTHR27000">
    <property type="entry name" value="LEUCINE-RICH REPEAT RECEPTOR-LIKE PROTEIN KINASE FAMILY PROTEIN-RELATED"/>
    <property type="match status" value="1"/>
</dbReference>
<evidence type="ECO:0000259" key="12">
    <source>
        <dbReference type="PROSITE" id="PS50011"/>
    </source>
</evidence>
<keyword evidence="3" id="KW-0812">Transmembrane</keyword>
<evidence type="ECO:0000256" key="8">
    <source>
        <dbReference type="ARBA" id="ARBA00023170"/>
    </source>
</evidence>
<dbReference type="SUPFAM" id="SSF56112">
    <property type="entry name" value="Protein kinase-like (PK-like)"/>
    <property type="match status" value="1"/>
</dbReference>
<dbReference type="Gene3D" id="3.80.10.10">
    <property type="entry name" value="Ribonuclease Inhibitor"/>
    <property type="match status" value="1"/>
</dbReference>
<evidence type="ECO:0000313" key="14">
    <source>
        <dbReference type="Proteomes" id="UP000000768"/>
    </source>
</evidence>
<comment type="subcellular location">
    <subcellularLocation>
        <location evidence="1">Cell membrane</location>
        <topology evidence="1">Single-pass membrane protein</topology>
    </subcellularLocation>
</comment>
<dbReference type="Pfam" id="PF00560">
    <property type="entry name" value="LRR_1"/>
    <property type="match status" value="2"/>
</dbReference>
<dbReference type="GO" id="GO:0005524">
    <property type="term" value="F:ATP binding"/>
    <property type="evidence" value="ECO:0007669"/>
    <property type="project" value="UniProtKB-UniRule"/>
</dbReference>
<dbReference type="AlphaFoldDB" id="A0A194YJN6"/>
<dbReference type="InterPro" id="IPR000719">
    <property type="entry name" value="Prot_kinase_dom"/>
</dbReference>
<feature type="binding site" evidence="10">
    <location>
        <position position="363"/>
    </location>
    <ligand>
        <name>ATP</name>
        <dbReference type="ChEBI" id="CHEBI:30616"/>
    </ligand>
</feature>
<keyword evidence="8" id="KW-0675">Receptor</keyword>
<dbReference type="FunCoup" id="A0A194YJN6">
    <property type="interactions" value="105"/>
</dbReference>
<dbReference type="Gene3D" id="3.30.200.20">
    <property type="entry name" value="Phosphorylase Kinase, domain 1"/>
    <property type="match status" value="1"/>
</dbReference>
<reference evidence="13 14" key="1">
    <citation type="journal article" date="2009" name="Nature">
        <title>The Sorghum bicolor genome and the diversification of grasses.</title>
        <authorList>
            <person name="Paterson A.H."/>
            <person name="Bowers J.E."/>
            <person name="Bruggmann R."/>
            <person name="Dubchak I."/>
            <person name="Grimwood J."/>
            <person name="Gundlach H."/>
            <person name="Haberer G."/>
            <person name="Hellsten U."/>
            <person name="Mitros T."/>
            <person name="Poliakov A."/>
            <person name="Schmutz J."/>
            <person name="Spannagl M."/>
            <person name="Tang H."/>
            <person name="Wang X."/>
            <person name="Wicker T."/>
            <person name="Bharti A.K."/>
            <person name="Chapman J."/>
            <person name="Feltus F.A."/>
            <person name="Gowik U."/>
            <person name="Grigoriev I.V."/>
            <person name="Lyons E."/>
            <person name="Maher C.A."/>
            <person name="Martis M."/>
            <person name="Narechania A."/>
            <person name="Otillar R.P."/>
            <person name="Penning B.W."/>
            <person name="Salamov A.A."/>
            <person name="Wang Y."/>
            <person name="Zhang L."/>
            <person name="Carpita N.C."/>
            <person name="Freeling M."/>
            <person name="Gingle A.R."/>
            <person name="Hash C.T."/>
            <person name="Keller B."/>
            <person name="Klein P."/>
            <person name="Kresovich S."/>
            <person name="McCann M.C."/>
            <person name="Ming R."/>
            <person name="Peterson D.G."/>
            <person name="Mehboob-ur-Rahman"/>
            <person name="Ware D."/>
            <person name="Westhoff P."/>
            <person name="Mayer K.F."/>
            <person name="Messing J."/>
            <person name="Rokhsar D.S."/>
        </authorList>
    </citation>
    <scope>NUCLEOTIDE SEQUENCE [LARGE SCALE GENOMIC DNA]</scope>
    <source>
        <strain evidence="14">cv. BTx623</strain>
    </source>
</reference>
<dbReference type="SUPFAM" id="SSF52058">
    <property type="entry name" value="L domain-like"/>
    <property type="match status" value="1"/>
</dbReference>
<evidence type="ECO:0000256" key="3">
    <source>
        <dbReference type="ARBA" id="ARBA00022692"/>
    </source>
</evidence>
<evidence type="ECO:0000256" key="6">
    <source>
        <dbReference type="ARBA" id="ARBA00022989"/>
    </source>
</evidence>
<evidence type="ECO:0000256" key="9">
    <source>
        <dbReference type="ARBA" id="ARBA00023180"/>
    </source>
</evidence>
<dbReference type="PANTHER" id="PTHR27000:SF529">
    <property type="entry name" value="RECEPTOR-LIKE PROTEIN KINASE 5"/>
    <property type="match status" value="1"/>
</dbReference>
<dbReference type="PROSITE" id="PS00107">
    <property type="entry name" value="PROTEIN_KINASE_ATP"/>
    <property type="match status" value="1"/>
</dbReference>
<accession>A0A194YJN6</accession>
<dbReference type="InterPro" id="IPR011009">
    <property type="entry name" value="Kinase-like_dom_sf"/>
</dbReference>
<dbReference type="Gene3D" id="1.10.510.10">
    <property type="entry name" value="Transferase(Phosphotransferase) domain 1"/>
    <property type="match status" value="1"/>
</dbReference>
<dbReference type="FunFam" id="3.80.10.10:FF:000041">
    <property type="entry name" value="LRR receptor-like serine/threonine-protein kinase ERECTA"/>
    <property type="match status" value="1"/>
</dbReference>
<dbReference type="EMBL" id="CM000769">
    <property type="protein sequence ID" value="KXG20184.1"/>
    <property type="molecule type" value="Genomic_DNA"/>
</dbReference>
<dbReference type="Proteomes" id="UP000000768">
    <property type="component" value="Chromosome 10"/>
</dbReference>
<dbReference type="GO" id="GO:0004672">
    <property type="term" value="F:protein kinase activity"/>
    <property type="evidence" value="ECO:0007669"/>
    <property type="project" value="InterPro"/>
</dbReference>
<dbReference type="GO" id="GO:0005886">
    <property type="term" value="C:plasma membrane"/>
    <property type="evidence" value="ECO:0007669"/>
    <property type="project" value="UniProtKB-SubCell"/>
</dbReference>
<proteinExistence type="predicted"/>
<feature type="signal peptide" evidence="11">
    <location>
        <begin position="1"/>
        <end position="27"/>
    </location>
</feature>
<protein>
    <recommendedName>
        <fullName evidence="12">Protein kinase domain-containing protein</fullName>
    </recommendedName>
</protein>
<dbReference type="PROSITE" id="PS50011">
    <property type="entry name" value="PROTEIN_KINASE_DOM"/>
    <property type="match status" value="1"/>
</dbReference>
<gene>
    <name evidence="13" type="ORF">SORBI_3010G167700</name>
</gene>
<dbReference type="STRING" id="4558.A0A194YJN6"/>
<evidence type="ECO:0000256" key="2">
    <source>
        <dbReference type="ARBA" id="ARBA00022614"/>
    </source>
</evidence>
<evidence type="ECO:0000256" key="1">
    <source>
        <dbReference type="ARBA" id="ARBA00004162"/>
    </source>
</evidence>
<keyword evidence="14" id="KW-1185">Reference proteome</keyword>
<dbReference type="InParanoid" id="A0A194YJN6"/>
<keyword evidence="10" id="KW-0067">ATP-binding</keyword>
<keyword evidence="2" id="KW-0433">Leucine-rich repeat</keyword>
<evidence type="ECO:0000256" key="4">
    <source>
        <dbReference type="ARBA" id="ARBA00022729"/>
    </source>
</evidence>
<keyword evidence="5" id="KW-0677">Repeat</keyword>
<dbReference type="Gramene" id="KXG20184">
    <property type="protein sequence ID" value="KXG20184"/>
    <property type="gene ID" value="SORBI_3010G167700"/>
</dbReference>
<dbReference type="eggNOG" id="ENOG502QQPF">
    <property type="taxonomic scope" value="Eukaryota"/>
</dbReference>
<dbReference type="SMART" id="SM00220">
    <property type="entry name" value="S_TKc"/>
    <property type="match status" value="1"/>
</dbReference>
<keyword evidence="6" id="KW-1133">Transmembrane helix</keyword>
<sequence>MASLYLARGILMLTLVLLNIHILKSNCESITRDSEKAELIKLEQDWGKPLIWEHPKYNLPASWSSINNYFNERYPAEPGNLSELQVLYLAYNPFAPGRMHPQFGNLSNIKYLWMSNMNIVGEIPDIMPQLSQLRLLDLSSNRWNGMIPSGVWTLRSLEMLYLDNNSLCGHISGPIEAMSLTEINVSNNLLTGRIPDDFGKQFLWFTAKLRSNITTINISNNRFSGSLPMSADNLNTLMAENNFISGEVPTNLINGAPLQINEFVRSFLSNPGLCASYNFGNYPMCIRQPGILCFIKIRAFLTRQRQNHEAPSPGWNLTTFQPINYNVEDILYGLTNNNLVGSGGSGKVYKICLGNSCKIAVKKISNGLKKDDMMAKQFQAEIGTLGSIRHANIVKLLDFISTSESKLLIYEYMEHAHRDVKSSNILLDLEFKAKIADFGLARALVKAGDLESISTMVGSFGYMAPEFASIRKINVKVDVYSFGVVLLELTTRRLATGEDGGHENLAQWAWRKFQEDNFQLIDVIDENMRDASNFREVQLVFKLGLICTGPKPSLRPTMKEVLQVLQH</sequence>
<evidence type="ECO:0000313" key="13">
    <source>
        <dbReference type="EMBL" id="KXG20184.1"/>
    </source>
</evidence>
<evidence type="ECO:0000256" key="7">
    <source>
        <dbReference type="ARBA" id="ARBA00023136"/>
    </source>
</evidence>
<dbReference type="OMA" id="NIRICRG"/>
<organism evidence="13 14">
    <name type="scientific">Sorghum bicolor</name>
    <name type="common">Sorghum</name>
    <name type="synonym">Sorghum vulgare</name>
    <dbReference type="NCBI Taxonomy" id="4558"/>
    <lineage>
        <taxon>Eukaryota</taxon>
        <taxon>Viridiplantae</taxon>
        <taxon>Streptophyta</taxon>
        <taxon>Embryophyta</taxon>
        <taxon>Tracheophyta</taxon>
        <taxon>Spermatophyta</taxon>
        <taxon>Magnoliopsida</taxon>
        <taxon>Liliopsida</taxon>
        <taxon>Poales</taxon>
        <taxon>Poaceae</taxon>
        <taxon>PACMAD clade</taxon>
        <taxon>Panicoideae</taxon>
        <taxon>Andropogonodae</taxon>
        <taxon>Andropogoneae</taxon>
        <taxon>Sorghinae</taxon>
        <taxon>Sorghum</taxon>
    </lineage>
</organism>
<feature type="domain" description="Protein kinase" evidence="12">
    <location>
        <begin position="334"/>
        <end position="567"/>
    </location>
</feature>
<dbReference type="InterPro" id="IPR017441">
    <property type="entry name" value="Protein_kinase_ATP_BS"/>
</dbReference>
<keyword evidence="9" id="KW-0325">Glycoprotein</keyword>
<evidence type="ECO:0000256" key="10">
    <source>
        <dbReference type="PROSITE-ProRule" id="PRU10141"/>
    </source>
</evidence>